<evidence type="ECO:0000313" key="2">
    <source>
        <dbReference type="EMBL" id="KAL0373399.1"/>
    </source>
</evidence>
<reference evidence="2" key="1">
    <citation type="submission" date="2020-06" db="EMBL/GenBank/DDBJ databases">
        <authorList>
            <person name="Li T."/>
            <person name="Hu X."/>
            <person name="Zhang T."/>
            <person name="Song X."/>
            <person name="Zhang H."/>
            <person name="Dai N."/>
            <person name="Sheng W."/>
            <person name="Hou X."/>
            <person name="Wei L."/>
        </authorList>
    </citation>
    <scope>NUCLEOTIDE SEQUENCE</scope>
    <source>
        <strain evidence="2">G02</strain>
        <tissue evidence="2">Leaf</tissue>
    </source>
</reference>
<dbReference type="Pfam" id="PF07727">
    <property type="entry name" value="RVT_2"/>
    <property type="match status" value="2"/>
</dbReference>
<feature type="domain" description="Reverse transcriptase Ty1/copia-type" evidence="1">
    <location>
        <begin position="11"/>
        <end position="68"/>
    </location>
</feature>
<protein>
    <submittedName>
        <fullName evidence="2">Retrovirus-related Pol polyprotein from transposon TNT 1-94</fullName>
    </submittedName>
</protein>
<dbReference type="AlphaFoldDB" id="A0AAW2R0P8"/>
<gene>
    <name evidence="2" type="ORF">Sradi_3255600</name>
</gene>
<name>A0AAW2R0P8_SESRA</name>
<comment type="caution">
    <text evidence="2">The sequence shown here is derived from an EMBL/GenBank/DDBJ whole genome shotgun (WGS) entry which is preliminary data.</text>
</comment>
<dbReference type="EMBL" id="JACGWJ010000014">
    <property type="protein sequence ID" value="KAL0373399.1"/>
    <property type="molecule type" value="Genomic_DNA"/>
</dbReference>
<dbReference type="SUPFAM" id="SSF56672">
    <property type="entry name" value="DNA/RNA polymerases"/>
    <property type="match status" value="1"/>
</dbReference>
<feature type="domain" description="Reverse transcriptase Ty1/copia-type" evidence="1">
    <location>
        <begin position="75"/>
        <end position="132"/>
    </location>
</feature>
<proteinExistence type="predicted"/>
<organism evidence="2">
    <name type="scientific">Sesamum radiatum</name>
    <name type="common">Black benniseed</name>
    <dbReference type="NCBI Taxonomy" id="300843"/>
    <lineage>
        <taxon>Eukaryota</taxon>
        <taxon>Viridiplantae</taxon>
        <taxon>Streptophyta</taxon>
        <taxon>Embryophyta</taxon>
        <taxon>Tracheophyta</taxon>
        <taxon>Spermatophyta</taxon>
        <taxon>Magnoliopsida</taxon>
        <taxon>eudicotyledons</taxon>
        <taxon>Gunneridae</taxon>
        <taxon>Pentapetalae</taxon>
        <taxon>asterids</taxon>
        <taxon>lamiids</taxon>
        <taxon>Lamiales</taxon>
        <taxon>Pedaliaceae</taxon>
        <taxon>Sesamum</taxon>
    </lineage>
</organism>
<dbReference type="InterPro" id="IPR043502">
    <property type="entry name" value="DNA/RNA_pol_sf"/>
</dbReference>
<accession>A0AAW2R0P8</accession>
<sequence>MEYVDEVVPLHETFAPVVKLVTVRCLLAVAAKKNWEIHQLDVNNAFLHGDLEEEVYMHITQGFSKEGKTRNGESFVALVYVDDIILTGNYAKKIQEVKVYLNKNFGIKDLGPLKYFLGIEVARSPQGIVLSQ</sequence>
<reference evidence="2" key="2">
    <citation type="journal article" date="2024" name="Plant">
        <title>Genomic evolution and insights into agronomic trait innovations of Sesamum species.</title>
        <authorList>
            <person name="Miao H."/>
            <person name="Wang L."/>
            <person name="Qu L."/>
            <person name="Liu H."/>
            <person name="Sun Y."/>
            <person name="Le M."/>
            <person name="Wang Q."/>
            <person name="Wei S."/>
            <person name="Zheng Y."/>
            <person name="Lin W."/>
            <person name="Duan Y."/>
            <person name="Cao H."/>
            <person name="Xiong S."/>
            <person name="Wang X."/>
            <person name="Wei L."/>
            <person name="Li C."/>
            <person name="Ma Q."/>
            <person name="Ju M."/>
            <person name="Zhao R."/>
            <person name="Li G."/>
            <person name="Mu C."/>
            <person name="Tian Q."/>
            <person name="Mei H."/>
            <person name="Zhang T."/>
            <person name="Gao T."/>
            <person name="Zhang H."/>
        </authorList>
    </citation>
    <scope>NUCLEOTIDE SEQUENCE</scope>
    <source>
        <strain evidence="2">G02</strain>
    </source>
</reference>
<dbReference type="InterPro" id="IPR013103">
    <property type="entry name" value="RVT_2"/>
</dbReference>
<evidence type="ECO:0000259" key="1">
    <source>
        <dbReference type="Pfam" id="PF07727"/>
    </source>
</evidence>